<keyword evidence="2" id="KW-1185">Reference proteome</keyword>
<dbReference type="Proteomes" id="UP000798662">
    <property type="component" value="Chromosome 3"/>
</dbReference>
<proteinExistence type="predicted"/>
<sequence>MLAHGEATSVGTPATRMGEAARVALVSLLLPCLLLPFSRRVLSLYVLRFFNDGVEAAVVAASLLLFAHNAWAAGTVIYSLAVGIKMNALLLAPGLAVLLFQARGPLGGTALIGLAGVVQLVVGAPFLTAGRAEAAAYVAKAFELSRAFLQKWSVNGAAYSADTFASATLSRSLLGLHLGLLLASTRGTGTACRG</sequence>
<reference evidence="1" key="1">
    <citation type="submission" date="2019-11" db="EMBL/GenBank/DDBJ databases">
        <title>Nori genome reveals adaptations in red seaweeds to the harsh intertidal environment.</title>
        <authorList>
            <person name="Wang D."/>
            <person name="Mao Y."/>
        </authorList>
    </citation>
    <scope>NUCLEOTIDE SEQUENCE</scope>
    <source>
        <tissue evidence="1">Gametophyte</tissue>
    </source>
</reference>
<organism evidence="1 2">
    <name type="scientific">Pyropia yezoensis</name>
    <name type="common">Susabi-nori</name>
    <name type="synonym">Porphyra yezoensis</name>
    <dbReference type="NCBI Taxonomy" id="2788"/>
    <lineage>
        <taxon>Eukaryota</taxon>
        <taxon>Rhodophyta</taxon>
        <taxon>Bangiophyceae</taxon>
        <taxon>Bangiales</taxon>
        <taxon>Bangiaceae</taxon>
        <taxon>Pyropia</taxon>
    </lineage>
</organism>
<protein>
    <submittedName>
        <fullName evidence="1">Uncharacterized protein</fullName>
    </submittedName>
</protein>
<comment type="caution">
    <text evidence="1">The sequence shown here is derived from an EMBL/GenBank/DDBJ whole genome shotgun (WGS) entry which is preliminary data.</text>
</comment>
<evidence type="ECO:0000313" key="1">
    <source>
        <dbReference type="EMBL" id="KAK1869912.1"/>
    </source>
</evidence>
<gene>
    <name evidence="1" type="ORF">I4F81_012377</name>
</gene>
<dbReference type="EMBL" id="CM020620">
    <property type="protein sequence ID" value="KAK1869912.1"/>
    <property type="molecule type" value="Genomic_DNA"/>
</dbReference>
<name>A0ACC3CI94_PYRYE</name>
<accession>A0ACC3CI94</accession>
<evidence type="ECO:0000313" key="2">
    <source>
        <dbReference type="Proteomes" id="UP000798662"/>
    </source>
</evidence>